<feature type="domain" description="Type II secretion system protein GspF" evidence="7">
    <location>
        <begin position="97"/>
        <end position="217"/>
    </location>
</feature>
<feature type="transmembrane region" description="Helical" evidence="6">
    <location>
        <begin position="204"/>
        <end position="224"/>
    </location>
</feature>
<evidence type="ECO:0000313" key="9">
    <source>
        <dbReference type="Proteomes" id="UP001479933"/>
    </source>
</evidence>
<evidence type="ECO:0000256" key="2">
    <source>
        <dbReference type="ARBA" id="ARBA00022475"/>
    </source>
</evidence>
<keyword evidence="3 6" id="KW-0812">Transmembrane</keyword>
<dbReference type="PANTHER" id="PTHR35007:SF4">
    <property type="entry name" value="CONSERVED TRANSMEMBRANE PROTEIN-RELATED"/>
    <property type="match status" value="1"/>
</dbReference>
<reference evidence="8 9" key="1">
    <citation type="journal article" date="2023" name="Virus Evol.">
        <title>Computational host range prediction-The good, the bad, and the ugly.</title>
        <authorList>
            <person name="Howell A.A."/>
            <person name="Versoza C.J."/>
            <person name="Pfeifer S.P."/>
        </authorList>
    </citation>
    <scope>NUCLEOTIDE SEQUENCE [LARGE SCALE GENOMIC DNA]</scope>
    <source>
        <strain evidence="8 9">1610/1b</strain>
    </source>
</reference>
<dbReference type="InterPro" id="IPR018076">
    <property type="entry name" value="T2SS_GspF_dom"/>
</dbReference>
<feature type="transmembrane region" description="Helical" evidence="6">
    <location>
        <begin position="236"/>
        <end position="256"/>
    </location>
</feature>
<keyword evidence="2" id="KW-1003">Cell membrane</keyword>
<dbReference type="Proteomes" id="UP001479933">
    <property type="component" value="Chromosome"/>
</dbReference>
<organism evidence="8 9">
    <name type="scientific">Gordonia hydrophobica</name>
    <dbReference type="NCBI Taxonomy" id="40516"/>
    <lineage>
        <taxon>Bacteria</taxon>
        <taxon>Bacillati</taxon>
        <taxon>Actinomycetota</taxon>
        <taxon>Actinomycetes</taxon>
        <taxon>Mycobacteriales</taxon>
        <taxon>Gordoniaceae</taxon>
        <taxon>Gordonia</taxon>
    </lineage>
</organism>
<protein>
    <submittedName>
        <fullName evidence="8">Type II secretion system F family protein</fullName>
    </submittedName>
</protein>
<keyword evidence="5 6" id="KW-0472">Membrane</keyword>
<evidence type="ECO:0000256" key="6">
    <source>
        <dbReference type="SAM" id="Phobius"/>
    </source>
</evidence>
<proteinExistence type="predicted"/>
<dbReference type="PANTHER" id="PTHR35007">
    <property type="entry name" value="INTEGRAL MEMBRANE PROTEIN-RELATED"/>
    <property type="match status" value="1"/>
</dbReference>
<gene>
    <name evidence="8" type="ORF">RVF87_05450</name>
</gene>
<accession>A0ABZ2U577</accession>
<evidence type="ECO:0000313" key="8">
    <source>
        <dbReference type="EMBL" id="WYY08521.1"/>
    </source>
</evidence>
<keyword evidence="9" id="KW-1185">Reference proteome</keyword>
<evidence type="ECO:0000256" key="3">
    <source>
        <dbReference type="ARBA" id="ARBA00022692"/>
    </source>
</evidence>
<evidence type="ECO:0000256" key="5">
    <source>
        <dbReference type="ARBA" id="ARBA00023136"/>
    </source>
</evidence>
<comment type="subcellular location">
    <subcellularLocation>
        <location evidence="1">Cell membrane</location>
        <topology evidence="1">Multi-pass membrane protein</topology>
    </subcellularLocation>
</comment>
<sequence length="265" mass="26447">MIVAALLVALAGIVVLWPLPEPQRRLSRLTGHAGERNGSAWDPWKAVWAGPVAAAILFGPAPALAALMVAGLVARQRRRARIAAAAERDVGDVIAALAVMGAELSVGAPVVQACRVAAAELVSAGGGGPVGAELSRLAARAELGGDPGAALSEAQVVRRLAEAWATSLQHGLPIGDMLAALRSDLVARQDFAARTRAGLAGPRATAGVLAGLPLLGILLGEAMGAGPVGVLLNSSLGGILLVIGTGLSVGGVLWAGRITDRAVSG</sequence>
<dbReference type="EMBL" id="CP136137">
    <property type="protein sequence ID" value="WYY08521.1"/>
    <property type="molecule type" value="Genomic_DNA"/>
</dbReference>
<keyword evidence="4 6" id="KW-1133">Transmembrane helix</keyword>
<evidence type="ECO:0000259" key="7">
    <source>
        <dbReference type="Pfam" id="PF00482"/>
    </source>
</evidence>
<name>A0ABZ2U577_9ACTN</name>
<evidence type="ECO:0000256" key="4">
    <source>
        <dbReference type="ARBA" id="ARBA00022989"/>
    </source>
</evidence>
<dbReference type="RefSeq" id="WP_066169159.1">
    <property type="nucleotide sequence ID" value="NZ_CP136137.1"/>
</dbReference>
<dbReference type="Pfam" id="PF00482">
    <property type="entry name" value="T2SSF"/>
    <property type="match status" value="1"/>
</dbReference>
<feature type="transmembrane region" description="Helical" evidence="6">
    <location>
        <begin position="48"/>
        <end position="73"/>
    </location>
</feature>
<evidence type="ECO:0000256" key="1">
    <source>
        <dbReference type="ARBA" id="ARBA00004651"/>
    </source>
</evidence>